<feature type="transmembrane region" description="Helical" evidence="2">
    <location>
        <begin position="173"/>
        <end position="194"/>
    </location>
</feature>
<dbReference type="InterPro" id="IPR039426">
    <property type="entry name" value="TonB-dep_rcpt-like"/>
</dbReference>
<feature type="transmembrane region" description="Helical" evidence="2">
    <location>
        <begin position="6"/>
        <end position="26"/>
    </location>
</feature>
<name>A0A554VEH0_9FLAO</name>
<dbReference type="AlphaFoldDB" id="A0A554VEH0"/>
<dbReference type="Gene3D" id="2.170.130.10">
    <property type="entry name" value="TonB-dependent receptor, plug domain"/>
    <property type="match status" value="1"/>
</dbReference>
<sequence length="503" mass="57910">METFLIYIFKSSVLLSIFYWVYYLLLRKDTFFTINRHFLLLGVFISILLPFVEFTTIKFIEAPLFYATGTDSSAPSSEVRKSTNWWMIGCMIYSIGVLILFIRFGFQLLSLKRLVAHNQVIKNEEFHYVEVAEEIAPFSFFNLIVYNPALHSSKELDMILKHEKVHVKQYHTIDVLIINLIIIFQWINPFVWLYKKSLEQNLEFIADREAINQLSSKREYQLTLVRVSSNNYSAITNNFYQSLIKKRIVMLNKQTSQSKKLWKITIILPLLSLFLWSFNTTEIIKIKSGKQSRNGISKDIISPNAGKKTIQFIIDKNSTKEDLNKVKKILKNDYDVEVKFSSIERNNKDEIINIKIDVASKKSTGNYALKNDEPIHPIIISYNSKTGSISIGGGSSAGNSEYVWVNSNGKPKGSNQIIQIHSDEDDGHFEMHTDDKRTFAYITGNSKKDPLFIIDDKESTKEKMEKIDSDHIETINVLKGKAAEKKYGSKGKNGVVEIITKKK</sequence>
<dbReference type="EMBL" id="VLNR01000061">
    <property type="protein sequence ID" value="TSE05412.1"/>
    <property type="molecule type" value="Genomic_DNA"/>
</dbReference>
<keyword evidence="1 2" id="KW-0472">Membrane</keyword>
<dbReference type="Proteomes" id="UP000318833">
    <property type="component" value="Unassembled WGS sequence"/>
</dbReference>
<comment type="caution">
    <text evidence="4">The sequence shown here is derived from an EMBL/GenBank/DDBJ whole genome shotgun (WGS) entry which is preliminary data.</text>
</comment>
<organism evidence="4 5">
    <name type="scientific">Aquimarina algiphila</name>
    <dbReference type="NCBI Taxonomy" id="2047982"/>
    <lineage>
        <taxon>Bacteria</taxon>
        <taxon>Pseudomonadati</taxon>
        <taxon>Bacteroidota</taxon>
        <taxon>Flavobacteriia</taxon>
        <taxon>Flavobacteriales</taxon>
        <taxon>Flavobacteriaceae</taxon>
        <taxon>Aquimarina</taxon>
    </lineage>
</organism>
<keyword evidence="1 2" id="KW-0812">Transmembrane</keyword>
<keyword evidence="2" id="KW-1133">Transmembrane helix</keyword>
<dbReference type="RefSeq" id="WP_143918056.1">
    <property type="nucleotide sequence ID" value="NZ_CANMIK010000036.1"/>
</dbReference>
<proteinExistence type="inferred from homology"/>
<dbReference type="OrthoDB" id="1522859at2"/>
<comment type="similarity">
    <text evidence="1">Belongs to the TonB-dependent receptor family.</text>
</comment>
<dbReference type="InterPro" id="IPR037066">
    <property type="entry name" value="Plug_dom_sf"/>
</dbReference>
<keyword evidence="1" id="KW-1134">Transmembrane beta strand</keyword>
<reference evidence="4 5" key="1">
    <citation type="submission" date="2019-07" db="EMBL/GenBank/DDBJ databases">
        <title>The draft genome sequence of Aquimarina algiphila M91.</title>
        <authorList>
            <person name="Meng X."/>
        </authorList>
    </citation>
    <scope>NUCLEOTIDE SEQUENCE [LARGE SCALE GENOMIC DNA]</scope>
    <source>
        <strain evidence="4 5">M91</strain>
    </source>
</reference>
<evidence type="ECO:0000256" key="1">
    <source>
        <dbReference type="PROSITE-ProRule" id="PRU01360"/>
    </source>
</evidence>
<dbReference type="InterPro" id="IPR052173">
    <property type="entry name" value="Beta-lactam_resp_regulator"/>
</dbReference>
<feature type="transmembrane region" description="Helical" evidence="2">
    <location>
        <begin position="85"/>
        <end position="106"/>
    </location>
</feature>
<keyword evidence="5" id="KW-1185">Reference proteome</keyword>
<evidence type="ECO:0000313" key="4">
    <source>
        <dbReference type="EMBL" id="TSE05412.1"/>
    </source>
</evidence>
<dbReference type="Pfam" id="PF05569">
    <property type="entry name" value="Peptidase_M56"/>
    <property type="match status" value="1"/>
</dbReference>
<keyword evidence="1" id="KW-0813">Transport</keyword>
<accession>A0A554VEH0</accession>
<evidence type="ECO:0000313" key="5">
    <source>
        <dbReference type="Proteomes" id="UP000318833"/>
    </source>
</evidence>
<feature type="domain" description="Peptidase M56" evidence="3">
    <location>
        <begin position="151"/>
        <end position="251"/>
    </location>
</feature>
<dbReference type="InterPro" id="IPR008756">
    <property type="entry name" value="Peptidase_M56"/>
</dbReference>
<dbReference type="CDD" id="cd07341">
    <property type="entry name" value="M56_BlaR1_MecR1_like"/>
    <property type="match status" value="1"/>
</dbReference>
<dbReference type="PANTHER" id="PTHR34978">
    <property type="entry name" value="POSSIBLE SENSOR-TRANSDUCER PROTEIN BLAR"/>
    <property type="match status" value="1"/>
</dbReference>
<comment type="subcellular location">
    <subcellularLocation>
        <location evidence="1">Cell outer membrane</location>
        <topology evidence="1">Multi-pass membrane protein</topology>
    </subcellularLocation>
</comment>
<evidence type="ECO:0000256" key="2">
    <source>
        <dbReference type="SAM" id="Phobius"/>
    </source>
</evidence>
<protein>
    <recommendedName>
        <fullName evidence="3">Peptidase M56 domain-containing protein</fullName>
    </recommendedName>
</protein>
<dbReference type="PROSITE" id="PS52016">
    <property type="entry name" value="TONB_DEPENDENT_REC_3"/>
    <property type="match status" value="1"/>
</dbReference>
<gene>
    <name evidence="4" type="ORF">FOF46_22880</name>
</gene>
<feature type="transmembrane region" description="Helical" evidence="2">
    <location>
        <begin position="38"/>
        <end position="60"/>
    </location>
</feature>
<evidence type="ECO:0000259" key="3">
    <source>
        <dbReference type="Pfam" id="PF05569"/>
    </source>
</evidence>
<dbReference type="PANTHER" id="PTHR34978:SF3">
    <property type="entry name" value="SLR0241 PROTEIN"/>
    <property type="match status" value="1"/>
</dbReference>
<keyword evidence="1" id="KW-0998">Cell outer membrane</keyword>
<dbReference type="GO" id="GO:0009279">
    <property type="term" value="C:cell outer membrane"/>
    <property type="evidence" value="ECO:0007669"/>
    <property type="project" value="UniProtKB-SubCell"/>
</dbReference>